<dbReference type="InterPro" id="IPR023997">
    <property type="entry name" value="TonB-dep_OMP_SusC/RagA_CS"/>
</dbReference>
<dbReference type="Gene3D" id="2.60.40.1120">
    <property type="entry name" value="Carboxypeptidase-like, regulatory domain"/>
    <property type="match status" value="1"/>
</dbReference>
<evidence type="ECO:0000259" key="8">
    <source>
        <dbReference type="Pfam" id="PF07715"/>
    </source>
</evidence>
<accession>A0A512C9E0</accession>
<protein>
    <submittedName>
        <fullName evidence="9">SusC/RagA family TonB-linked outer membrane protein</fullName>
    </submittedName>
</protein>
<dbReference type="Pfam" id="PF07715">
    <property type="entry name" value="Plug"/>
    <property type="match status" value="1"/>
</dbReference>
<evidence type="ECO:0000313" key="9">
    <source>
        <dbReference type="EMBL" id="GEO20793.1"/>
    </source>
</evidence>
<dbReference type="EMBL" id="BJYV01000004">
    <property type="protein sequence ID" value="GEO20793.1"/>
    <property type="molecule type" value="Genomic_DNA"/>
</dbReference>
<dbReference type="Proteomes" id="UP000321301">
    <property type="component" value="Unassembled WGS sequence"/>
</dbReference>
<evidence type="ECO:0000256" key="6">
    <source>
        <dbReference type="ARBA" id="ARBA00023237"/>
    </source>
</evidence>
<keyword evidence="10" id="KW-1185">Reference proteome</keyword>
<evidence type="ECO:0000313" key="10">
    <source>
        <dbReference type="Proteomes" id="UP000321301"/>
    </source>
</evidence>
<comment type="similarity">
    <text evidence="7">Belongs to the TonB-dependent receptor family.</text>
</comment>
<dbReference type="Gene3D" id="2.170.130.10">
    <property type="entry name" value="TonB-dependent receptor, plug domain"/>
    <property type="match status" value="1"/>
</dbReference>
<dbReference type="NCBIfam" id="TIGR04056">
    <property type="entry name" value="OMP_RagA_SusC"/>
    <property type="match status" value="1"/>
</dbReference>
<proteinExistence type="inferred from homology"/>
<comment type="caution">
    <text evidence="9">The sequence shown here is derived from an EMBL/GenBank/DDBJ whole genome shotgun (WGS) entry which is preliminary data.</text>
</comment>
<gene>
    <name evidence="9" type="ORF">CQA01_13270</name>
</gene>
<dbReference type="InterPro" id="IPR036942">
    <property type="entry name" value="Beta-barrel_TonB_sf"/>
</dbReference>
<dbReference type="AlphaFoldDB" id="A0A512C9E0"/>
<dbReference type="GO" id="GO:0009279">
    <property type="term" value="C:cell outer membrane"/>
    <property type="evidence" value="ECO:0007669"/>
    <property type="project" value="UniProtKB-SubCell"/>
</dbReference>
<evidence type="ECO:0000256" key="3">
    <source>
        <dbReference type="ARBA" id="ARBA00022452"/>
    </source>
</evidence>
<keyword evidence="3 7" id="KW-1134">Transmembrane beta strand</keyword>
<organism evidence="9 10">
    <name type="scientific">Cyclobacterium qasimii</name>
    <dbReference type="NCBI Taxonomy" id="1350429"/>
    <lineage>
        <taxon>Bacteria</taxon>
        <taxon>Pseudomonadati</taxon>
        <taxon>Bacteroidota</taxon>
        <taxon>Cytophagia</taxon>
        <taxon>Cytophagales</taxon>
        <taxon>Cyclobacteriaceae</taxon>
        <taxon>Cyclobacterium</taxon>
    </lineage>
</organism>
<dbReference type="InterPro" id="IPR039426">
    <property type="entry name" value="TonB-dep_rcpt-like"/>
</dbReference>
<dbReference type="RefSeq" id="WP_146947382.1">
    <property type="nucleotide sequence ID" value="NZ_BJYV01000004.1"/>
</dbReference>
<keyword evidence="4 7" id="KW-0812">Transmembrane</keyword>
<dbReference type="InterPro" id="IPR012910">
    <property type="entry name" value="Plug_dom"/>
</dbReference>
<comment type="subcellular location">
    <subcellularLocation>
        <location evidence="1 7">Cell outer membrane</location>
        <topology evidence="1 7">Multi-pass membrane protein</topology>
    </subcellularLocation>
</comment>
<evidence type="ECO:0000256" key="2">
    <source>
        <dbReference type="ARBA" id="ARBA00022448"/>
    </source>
</evidence>
<dbReference type="InterPro" id="IPR023996">
    <property type="entry name" value="TonB-dep_OMP_SusC/RagA"/>
</dbReference>
<dbReference type="Pfam" id="PF13715">
    <property type="entry name" value="CarbopepD_reg_2"/>
    <property type="match status" value="1"/>
</dbReference>
<evidence type="ECO:0000256" key="1">
    <source>
        <dbReference type="ARBA" id="ARBA00004571"/>
    </source>
</evidence>
<dbReference type="SUPFAM" id="SSF49464">
    <property type="entry name" value="Carboxypeptidase regulatory domain-like"/>
    <property type="match status" value="1"/>
</dbReference>
<dbReference type="InterPro" id="IPR037066">
    <property type="entry name" value="Plug_dom_sf"/>
</dbReference>
<dbReference type="SUPFAM" id="SSF56935">
    <property type="entry name" value="Porins"/>
    <property type="match status" value="1"/>
</dbReference>
<keyword evidence="5 7" id="KW-0472">Membrane</keyword>
<evidence type="ECO:0000256" key="4">
    <source>
        <dbReference type="ARBA" id="ARBA00022692"/>
    </source>
</evidence>
<dbReference type="Gene3D" id="2.40.170.20">
    <property type="entry name" value="TonB-dependent receptor, beta-barrel domain"/>
    <property type="match status" value="1"/>
</dbReference>
<evidence type="ECO:0000256" key="5">
    <source>
        <dbReference type="ARBA" id="ARBA00023136"/>
    </source>
</evidence>
<feature type="domain" description="TonB-dependent receptor plug" evidence="8">
    <location>
        <begin position="229"/>
        <end position="333"/>
    </location>
</feature>
<sequence length="1120" mass="124168">MKNNLLNLFVMTLKASLNGFVLMTIFFSAIHAEEINAQKIKSVQNVLLNVKLDNANLSETFQAIEQNTYFKFAYDKDDLNENVRINFNKKDATVEDLLMEVSRTANLKFKQVNDLINVNVRDYGQNNDVVDATIQRVNITGRVTSDEDNEGLPGVTVLIKGTTQGTVTDVDGNFRLNVQDENAVLVFSSMGFISEEVIVGNQAVINVVLTPDLSALEEVVVIGYGSVKKSDLTGAVSSVPTQFLKNQPIRSITDLLVGRVSGVTLSRSSGDVGSPSKIRIRGANSISGDNSPLMVVDGVIGGTYGSIHDIESMEVLKDASATAIYGERASNGVILITTKKASEGGPKLRLLLNTGLSYRDAEYPDLMNAGEYAGFINDFYQTDIFSSQQIEEFNQNGGTNWPSAISQTGLKTDYNLSYSDNYDKASIYLSGRYAYERGNMLNSTRGGDYYLRSNIGLEPSERLKINLDIRAQKTKTQNGGLSTRTAKGDPLMQAILWSPTEPIWLDEEAGIYNLSDHYGALSLNPYMNTYEQNKFSTSSGLYATLNAKYEIADGLTYDVTGYTSRRSSQIGNYQNIWLEPNDPYADRSSSDIFNWRLINNITYNKTFNDAHNLILTGVFETEGAESWSMDARGRKMPLPDLSQYYVIGLSNEQSASSGYGESSRVGYLARGNYNYKSRYYFTGSYRIDGKSGPNDRIKDNKFGGFPSMAASWRISEEPFMQQSGVFDNLKLRSSWGMTGNPSGFYATVMKSNDYDYGIGANLLGYVPGVPANPNIRWEETTQLNFGLDVSILEGKLSFSADFFDKVTSGLLTKLELPAYYGYGYSASYLQNLGKINNTGFEFTMDYNAIQTQSFLWDLNFNISTYTNEVRDLGDQGAFMTGGNANGLLADNAYRVQEGSPLGTMWGYKWLGIWSAAEADEAARYGESPGDYKYEDVNNDGVINLEDDGQAIGDSNPKFTWGFNSLFAYRNFELSVLFQGMHGQDVFNITRATAASIHSDARSITLKDPATDYWTPENPDSEWPNIHSLNNNKRLNSTRWIEDASWVRLRYIGFTYNIPKDYLKIGNLAVSLTGEDLLTFTKYKGFDPEVSASGNEDTWGGLDMGTQPIPSTVTLGVSLEF</sequence>
<dbReference type="InterPro" id="IPR008969">
    <property type="entry name" value="CarboxyPept-like_regulatory"/>
</dbReference>
<name>A0A512C9E0_9BACT</name>
<dbReference type="NCBIfam" id="TIGR04057">
    <property type="entry name" value="SusC_RagA_signa"/>
    <property type="match status" value="1"/>
</dbReference>
<keyword evidence="6 7" id="KW-0998">Cell outer membrane</keyword>
<keyword evidence="2 7" id="KW-0813">Transport</keyword>
<reference evidence="9 10" key="1">
    <citation type="submission" date="2019-07" db="EMBL/GenBank/DDBJ databases">
        <title>Whole genome shotgun sequence of Cyclobacterium qasimii NBRC 106168.</title>
        <authorList>
            <person name="Hosoyama A."/>
            <person name="Uohara A."/>
            <person name="Ohji S."/>
            <person name="Ichikawa N."/>
        </authorList>
    </citation>
    <scope>NUCLEOTIDE SEQUENCE [LARGE SCALE GENOMIC DNA]</scope>
    <source>
        <strain evidence="9 10">NBRC 106168</strain>
    </source>
</reference>
<dbReference type="PROSITE" id="PS52016">
    <property type="entry name" value="TONB_DEPENDENT_REC_3"/>
    <property type="match status" value="1"/>
</dbReference>
<evidence type="ECO:0000256" key="7">
    <source>
        <dbReference type="PROSITE-ProRule" id="PRU01360"/>
    </source>
</evidence>